<feature type="region of interest" description="Disordered" evidence="1">
    <location>
        <begin position="90"/>
        <end position="109"/>
    </location>
</feature>
<dbReference type="EMBL" id="JAFLEQ010000016">
    <property type="protein sequence ID" value="MBN9644805.1"/>
    <property type="molecule type" value="Genomic_DNA"/>
</dbReference>
<evidence type="ECO:0000313" key="2">
    <source>
        <dbReference type="EMBL" id="MBN9644805.1"/>
    </source>
</evidence>
<dbReference type="RefSeq" id="WP_207279274.1">
    <property type="nucleotide sequence ID" value="NZ_JAFLEQ010000016.1"/>
</dbReference>
<proteinExistence type="predicted"/>
<organism evidence="2 3">
    <name type="scientific">Corynebacterium mendelii</name>
    <dbReference type="NCBI Taxonomy" id="2765362"/>
    <lineage>
        <taxon>Bacteria</taxon>
        <taxon>Bacillati</taxon>
        <taxon>Actinomycetota</taxon>
        <taxon>Actinomycetes</taxon>
        <taxon>Mycobacteriales</taxon>
        <taxon>Corynebacteriaceae</taxon>
        <taxon>Corynebacterium</taxon>
    </lineage>
</organism>
<dbReference type="Proteomes" id="UP000664332">
    <property type="component" value="Unassembled WGS sequence"/>
</dbReference>
<dbReference type="AlphaFoldDB" id="A0A939E1N7"/>
<protein>
    <submittedName>
        <fullName evidence="2">Uncharacterized protein</fullName>
    </submittedName>
</protein>
<reference evidence="2" key="1">
    <citation type="submission" date="2021-03" db="EMBL/GenBank/DDBJ databases">
        <authorList>
            <person name="Sun Q."/>
        </authorList>
    </citation>
    <scope>NUCLEOTIDE SEQUENCE</scope>
    <source>
        <strain evidence="2">CCM 8862</strain>
    </source>
</reference>
<sequence>MRRRKMTGAAILLAVAALLSVFSGAWWPAGILVVAAAGVFALGYSTAETKGPAIARSMLGRSGGIPGLYVPTGEDDPHVVLDRQRQARLEEIRRTSDAGDDGEPGRSAT</sequence>
<comment type="caution">
    <text evidence="2">The sequence shown here is derived from an EMBL/GenBank/DDBJ whole genome shotgun (WGS) entry which is preliminary data.</text>
</comment>
<name>A0A939E1N7_9CORY</name>
<accession>A0A939E1N7</accession>
<evidence type="ECO:0000313" key="3">
    <source>
        <dbReference type="Proteomes" id="UP000664332"/>
    </source>
</evidence>
<gene>
    <name evidence="2" type="ORF">JZY06_09320</name>
</gene>
<keyword evidence="3" id="KW-1185">Reference proteome</keyword>
<evidence type="ECO:0000256" key="1">
    <source>
        <dbReference type="SAM" id="MobiDB-lite"/>
    </source>
</evidence>